<keyword evidence="3" id="KW-1185">Reference proteome</keyword>
<dbReference type="EMBL" id="JAKKPZ010000003">
    <property type="protein sequence ID" value="KAI1723797.1"/>
    <property type="molecule type" value="Genomic_DNA"/>
</dbReference>
<proteinExistence type="predicted"/>
<feature type="region of interest" description="Disordered" evidence="1">
    <location>
        <begin position="208"/>
        <end position="229"/>
    </location>
</feature>
<feature type="compositionally biased region" description="Polar residues" evidence="1">
    <location>
        <begin position="345"/>
        <end position="359"/>
    </location>
</feature>
<sequence>MNKHMRPKTYLLAKAIQERKDVLFGNNDAVFKPNALKEKEEAWEAIRAEMIENGFPNFERKSWKDVRNHDWQYLRRSAVSKFEHNQKPGNEPIQYNEVDRLVFDIMGNDSTAFNDSNSDGGGNSNNISSPAFDFFNGSFDLMGDAMNKSFTDGGVQDTATMENILAVARSMPSTSAAPSFNGNGGLNTLMDQQQQLNSIFNSVVNRKASWDTDSSTESNKETRRLGNGQSDALSEYSKFLNGGSGGAHLDILSGLNMNGLGSLDNKSSVFSNQNPRKRPHSTSEKPIDEKIQEAKLQLLLIQVKREEALLEQERAKVIQEQAKARQEQAKAQLLERELEEANKARTVTNSVDTSDSAKN</sequence>
<protein>
    <recommendedName>
        <fullName evidence="4">Regulatory protein zeste</fullName>
    </recommendedName>
</protein>
<evidence type="ECO:0000256" key="1">
    <source>
        <dbReference type="SAM" id="MobiDB-lite"/>
    </source>
</evidence>
<reference evidence="2" key="1">
    <citation type="submission" date="2022-01" db="EMBL/GenBank/DDBJ databases">
        <title>Genome Sequence Resource for Two Populations of Ditylenchus destructor, the Migratory Endoparasitic Phytonematode.</title>
        <authorList>
            <person name="Zhang H."/>
            <person name="Lin R."/>
            <person name="Xie B."/>
        </authorList>
    </citation>
    <scope>NUCLEOTIDE SEQUENCE</scope>
    <source>
        <strain evidence="2">BazhouSP</strain>
    </source>
</reference>
<gene>
    <name evidence="2" type="ORF">DdX_03973</name>
</gene>
<dbReference type="AlphaFoldDB" id="A0AAD4NFW7"/>
<evidence type="ECO:0008006" key="4">
    <source>
        <dbReference type="Google" id="ProtNLM"/>
    </source>
</evidence>
<feature type="region of interest" description="Disordered" evidence="1">
    <location>
        <begin position="266"/>
        <end position="288"/>
    </location>
</feature>
<feature type="region of interest" description="Disordered" evidence="1">
    <location>
        <begin position="339"/>
        <end position="359"/>
    </location>
</feature>
<name>A0AAD4NFW7_9BILA</name>
<evidence type="ECO:0000313" key="3">
    <source>
        <dbReference type="Proteomes" id="UP001201812"/>
    </source>
</evidence>
<dbReference type="Proteomes" id="UP001201812">
    <property type="component" value="Unassembled WGS sequence"/>
</dbReference>
<comment type="caution">
    <text evidence="2">The sequence shown here is derived from an EMBL/GenBank/DDBJ whole genome shotgun (WGS) entry which is preliminary data.</text>
</comment>
<evidence type="ECO:0000313" key="2">
    <source>
        <dbReference type="EMBL" id="KAI1723797.1"/>
    </source>
</evidence>
<organism evidence="2 3">
    <name type="scientific">Ditylenchus destructor</name>
    <dbReference type="NCBI Taxonomy" id="166010"/>
    <lineage>
        <taxon>Eukaryota</taxon>
        <taxon>Metazoa</taxon>
        <taxon>Ecdysozoa</taxon>
        <taxon>Nematoda</taxon>
        <taxon>Chromadorea</taxon>
        <taxon>Rhabditida</taxon>
        <taxon>Tylenchina</taxon>
        <taxon>Tylenchomorpha</taxon>
        <taxon>Sphaerularioidea</taxon>
        <taxon>Anguinidae</taxon>
        <taxon>Anguininae</taxon>
        <taxon>Ditylenchus</taxon>
    </lineage>
</organism>
<accession>A0AAD4NFW7</accession>